<organism evidence="1 2">
    <name type="scientific">Sphingobium jiangsuense</name>
    <dbReference type="NCBI Taxonomy" id="870476"/>
    <lineage>
        <taxon>Bacteria</taxon>
        <taxon>Pseudomonadati</taxon>
        <taxon>Pseudomonadota</taxon>
        <taxon>Alphaproteobacteria</taxon>
        <taxon>Sphingomonadales</taxon>
        <taxon>Sphingomonadaceae</taxon>
        <taxon>Sphingobium</taxon>
    </lineage>
</organism>
<protein>
    <submittedName>
        <fullName evidence="1">Uncharacterized protein</fullName>
    </submittedName>
</protein>
<keyword evidence="2" id="KW-1185">Reference proteome</keyword>
<name>A0A7W6BNF7_9SPHN</name>
<dbReference type="AlphaFoldDB" id="A0A7W6BNF7"/>
<dbReference type="RefSeq" id="WP_188073651.1">
    <property type="nucleotide sequence ID" value="NZ_BSPS01000017.1"/>
</dbReference>
<accession>A0A7W6BNF7</accession>
<dbReference type="GO" id="GO:0003676">
    <property type="term" value="F:nucleic acid binding"/>
    <property type="evidence" value="ECO:0007669"/>
    <property type="project" value="InterPro"/>
</dbReference>
<evidence type="ECO:0000313" key="1">
    <source>
        <dbReference type="EMBL" id="MBB3928367.1"/>
    </source>
</evidence>
<sequence>MMAQVMTRMGGEITAKGERATGTPVAIGPDGGVEPLVPCSLGGYEQDEKWLQALIQRHPSLLPVSAIEPGFGALIPAAREVACGHGNIDNLYLTPAGEIVFAETKLWRNPEARRKVVAQTLDYVAALMAMGWDRFEAVVLRARGEKQGSLYRLVSHHPDALPEAAFIDALSRNLRRGRFLAMVVGDGIRQETEALADLLQSHAGAHFTFALVEIGLWRDGTGRLIALPGVLARTVMIERGIVVIDDSGLPSVKPISPQANPKAQSISEEMFHEALAQQDPALPAALRQFLDRLEPLGVHADLKAALTLRAIVPDRAKPVNLGMIEKNGKLWTNYVQGTAPQEAVLAYLARLADLIGGQVTRKTQSYVSTNGTAAPLLGQLLPDHAQDWEEAIAALLDAARREEEPS</sequence>
<evidence type="ECO:0000313" key="2">
    <source>
        <dbReference type="Proteomes" id="UP000571950"/>
    </source>
</evidence>
<gene>
    <name evidence="1" type="ORF">GGR43_004111</name>
</gene>
<proteinExistence type="predicted"/>
<dbReference type="InterPro" id="IPR011856">
    <property type="entry name" value="tRNA_endonuc-like_dom_sf"/>
</dbReference>
<dbReference type="EMBL" id="JACIDT010000023">
    <property type="protein sequence ID" value="MBB3928367.1"/>
    <property type="molecule type" value="Genomic_DNA"/>
</dbReference>
<comment type="caution">
    <text evidence="1">The sequence shown here is derived from an EMBL/GenBank/DDBJ whole genome shotgun (WGS) entry which is preliminary data.</text>
</comment>
<reference evidence="1 2" key="1">
    <citation type="submission" date="2020-08" db="EMBL/GenBank/DDBJ databases">
        <title>Genomic Encyclopedia of Type Strains, Phase IV (KMG-IV): sequencing the most valuable type-strain genomes for metagenomic binning, comparative biology and taxonomic classification.</title>
        <authorList>
            <person name="Goeker M."/>
        </authorList>
    </citation>
    <scope>NUCLEOTIDE SEQUENCE [LARGE SCALE GENOMIC DNA]</scope>
    <source>
        <strain evidence="1 2">DSM 26189</strain>
    </source>
</reference>
<dbReference type="Gene3D" id="3.40.1350.10">
    <property type="match status" value="1"/>
</dbReference>
<dbReference type="Proteomes" id="UP000571950">
    <property type="component" value="Unassembled WGS sequence"/>
</dbReference>